<dbReference type="Proteomes" id="UP000078542">
    <property type="component" value="Unassembled WGS sequence"/>
</dbReference>
<keyword evidence="2" id="KW-1185">Reference proteome</keyword>
<accession>A0A151I9J3</accession>
<dbReference type="PANTHER" id="PTHR47326">
    <property type="entry name" value="TRANSPOSABLE ELEMENT TC3 TRANSPOSASE-LIKE PROTEIN"/>
    <property type="match status" value="1"/>
</dbReference>
<reference evidence="1 2" key="1">
    <citation type="submission" date="2016-03" db="EMBL/GenBank/DDBJ databases">
        <title>Cyphomyrmex costatus WGS genome.</title>
        <authorList>
            <person name="Nygaard S."/>
            <person name="Hu H."/>
            <person name="Boomsma J."/>
            <person name="Zhang G."/>
        </authorList>
    </citation>
    <scope>NUCLEOTIDE SEQUENCE [LARGE SCALE GENOMIC DNA]</scope>
    <source>
        <strain evidence="1">MS0001</strain>
        <tissue evidence="1">Whole body</tissue>
    </source>
</reference>
<organism evidence="1 2">
    <name type="scientific">Cyphomyrmex costatus</name>
    <dbReference type="NCBI Taxonomy" id="456900"/>
    <lineage>
        <taxon>Eukaryota</taxon>
        <taxon>Metazoa</taxon>
        <taxon>Ecdysozoa</taxon>
        <taxon>Arthropoda</taxon>
        <taxon>Hexapoda</taxon>
        <taxon>Insecta</taxon>
        <taxon>Pterygota</taxon>
        <taxon>Neoptera</taxon>
        <taxon>Endopterygota</taxon>
        <taxon>Hymenoptera</taxon>
        <taxon>Apocrita</taxon>
        <taxon>Aculeata</taxon>
        <taxon>Formicoidea</taxon>
        <taxon>Formicidae</taxon>
        <taxon>Myrmicinae</taxon>
        <taxon>Cyphomyrmex</taxon>
    </lineage>
</organism>
<evidence type="ECO:0008006" key="3">
    <source>
        <dbReference type="Google" id="ProtNLM"/>
    </source>
</evidence>
<gene>
    <name evidence="1" type="ORF">ALC62_13638</name>
</gene>
<evidence type="ECO:0000313" key="1">
    <source>
        <dbReference type="EMBL" id="KYM95731.1"/>
    </source>
</evidence>
<dbReference type="STRING" id="456900.A0A151I9J3"/>
<dbReference type="InterPro" id="IPR036397">
    <property type="entry name" value="RNaseH_sf"/>
</dbReference>
<dbReference type="GO" id="GO:0003676">
    <property type="term" value="F:nucleic acid binding"/>
    <property type="evidence" value="ECO:0007669"/>
    <property type="project" value="InterPro"/>
</dbReference>
<dbReference type="EMBL" id="KQ978274">
    <property type="protein sequence ID" value="KYM95731.1"/>
    <property type="molecule type" value="Genomic_DNA"/>
</dbReference>
<dbReference type="Gene3D" id="3.30.420.10">
    <property type="entry name" value="Ribonuclease H-like superfamily/Ribonuclease H"/>
    <property type="match status" value="1"/>
</dbReference>
<name>A0A151I9J3_9HYME</name>
<evidence type="ECO:0000313" key="2">
    <source>
        <dbReference type="Proteomes" id="UP000078542"/>
    </source>
</evidence>
<dbReference type="AlphaFoldDB" id="A0A151I9J3"/>
<sequence length="162" mass="18860">MGIVNNVVIGQPFFPQDINITGEIYSEFLEDTLPTLLDDVPLNILPNIIYQQDGHPAHMFVLSRAVLNRRFLDRWIGIHCNLHEWPPRSPDLTPMDFFAWGYIRDQVYQTLPRSREDLIEKIQAASRNITLAILFKVRQSFMQRVALCLEESGGYFEHCKKN</sequence>
<proteinExistence type="predicted"/>
<protein>
    <recommendedName>
        <fullName evidence="3">Transposable element Tc3 transposase</fullName>
    </recommendedName>
</protein>
<dbReference type="PANTHER" id="PTHR47326:SF1">
    <property type="entry name" value="HTH PSQ-TYPE DOMAIN-CONTAINING PROTEIN"/>
    <property type="match status" value="1"/>
</dbReference>